<dbReference type="SUPFAM" id="SSF51695">
    <property type="entry name" value="PLC-like phosphodiesterases"/>
    <property type="match status" value="1"/>
</dbReference>
<dbReference type="Proteomes" id="UP000326877">
    <property type="component" value="Unassembled WGS sequence"/>
</dbReference>
<dbReference type="Gene3D" id="3.20.20.190">
    <property type="entry name" value="Phosphatidylinositol (PI) phosphodiesterase"/>
    <property type="match status" value="1"/>
</dbReference>
<feature type="chain" id="PRO_5025024638" description="Phospholipase D" evidence="1">
    <location>
        <begin position="23"/>
        <end position="289"/>
    </location>
</feature>
<protein>
    <recommendedName>
        <fullName evidence="3">Phospholipase D</fullName>
    </recommendedName>
</protein>
<keyword evidence="1" id="KW-0732">Signal</keyword>
<organism evidence="2">
    <name type="scientific">Petromyces alliaceus</name>
    <name type="common">Aspergillus alliaceus</name>
    <dbReference type="NCBI Taxonomy" id="209559"/>
    <lineage>
        <taxon>Eukaryota</taxon>
        <taxon>Fungi</taxon>
        <taxon>Dikarya</taxon>
        <taxon>Ascomycota</taxon>
        <taxon>Pezizomycotina</taxon>
        <taxon>Eurotiomycetes</taxon>
        <taxon>Eurotiomycetidae</taxon>
        <taxon>Eurotiales</taxon>
        <taxon>Aspergillaceae</taxon>
        <taxon>Aspergillus</taxon>
        <taxon>Aspergillus subgen. Circumdati</taxon>
    </lineage>
</organism>
<dbReference type="GO" id="GO:0008081">
    <property type="term" value="F:phosphoric diester hydrolase activity"/>
    <property type="evidence" value="ECO:0007669"/>
    <property type="project" value="InterPro"/>
</dbReference>
<gene>
    <name evidence="2" type="ORF">BDV23DRAFT_152864</name>
</gene>
<evidence type="ECO:0000313" key="2">
    <source>
        <dbReference type="EMBL" id="KAE8391723.1"/>
    </source>
</evidence>
<reference evidence="2" key="1">
    <citation type="submission" date="2019-04" db="EMBL/GenBank/DDBJ databases">
        <title>Friends and foes A comparative genomics studyof 23 Aspergillus species from section Flavi.</title>
        <authorList>
            <consortium name="DOE Joint Genome Institute"/>
            <person name="Kjaerbolling I."/>
            <person name="Vesth T."/>
            <person name="Frisvad J.C."/>
            <person name="Nybo J.L."/>
            <person name="Theobald S."/>
            <person name="Kildgaard S."/>
            <person name="Isbrandt T."/>
            <person name="Kuo A."/>
            <person name="Sato A."/>
            <person name="Lyhne E.K."/>
            <person name="Kogle M.E."/>
            <person name="Wiebenga A."/>
            <person name="Kun R.S."/>
            <person name="Lubbers R.J."/>
            <person name="Makela M.R."/>
            <person name="Barry K."/>
            <person name="Chovatia M."/>
            <person name="Clum A."/>
            <person name="Daum C."/>
            <person name="Haridas S."/>
            <person name="He G."/>
            <person name="LaButti K."/>
            <person name="Lipzen A."/>
            <person name="Mondo S."/>
            <person name="Riley R."/>
            <person name="Salamov A."/>
            <person name="Simmons B.A."/>
            <person name="Magnuson J.K."/>
            <person name="Henrissat B."/>
            <person name="Mortensen U.H."/>
            <person name="Larsen T.O."/>
            <person name="Devries R.P."/>
            <person name="Grigoriev I.V."/>
            <person name="Machida M."/>
            <person name="Baker S.E."/>
            <person name="Andersen M.R."/>
        </authorList>
    </citation>
    <scope>NUCLEOTIDE SEQUENCE [LARGE SCALE GENOMIC DNA]</scope>
    <source>
        <strain evidence="2">IBT 14317</strain>
    </source>
</reference>
<dbReference type="InterPro" id="IPR017946">
    <property type="entry name" value="PLC-like_Pdiesterase_TIM-brl"/>
</dbReference>
<dbReference type="EMBL" id="ML735243">
    <property type="protein sequence ID" value="KAE8391723.1"/>
    <property type="molecule type" value="Genomic_DNA"/>
</dbReference>
<dbReference type="GO" id="GO:0006629">
    <property type="term" value="P:lipid metabolic process"/>
    <property type="evidence" value="ECO:0007669"/>
    <property type="project" value="InterPro"/>
</dbReference>
<dbReference type="OrthoDB" id="4907280at2759"/>
<evidence type="ECO:0008006" key="3">
    <source>
        <dbReference type="Google" id="ProtNLM"/>
    </source>
</evidence>
<feature type="signal peptide" evidence="1">
    <location>
        <begin position="1"/>
        <end position="22"/>
    </location>
</feature>
<accession>A0A5N7CDS3</accession>
<dbReference type="AlphaFoldDB" id="A0A5N7CDS3"/>
<evidence type="ECO:0000256" key="1">
    <source>
        <dbReference type="SAM" id="SignalP"/>
    </source>
</evidence>
<sequence>MLSLLAASRALCAICLLSLAVASSTQRPIFAIAHRVLRKEAVTAASSHGANALEVDLTAWYFDWWADHDGKLFSAGATARELFQFIAQQRWTNNLNISFIWLDIKNPDFCRKGRACSIEALRNLARDILEPVGIRVLYGFFQTADSRGYKVIRDTLNTNEAIVLSGETNSILHLYDTTGIDVPARQRVMDFGNSWLNQGVDIYPQLRYGSWKRDQGTLGKVFSWTSAEGDTEMVQYLLREAGIDGFIYGYPMDEYKDASASKSALQDIVDFAEANRQTHRMATDDDAPW</sequence>
<proteinExistence type="predicted"/>
<name>A0A5N7CDS3_PETAA</name>